<accession>A0A6A5T104</accession>
<sequence length="348" mass="38471">MPRMRILLTGADSLTGSHILGLLLSDNDLVVRAAVGTREAAYAIRQQYRQGTSSTVDLEVVPEKDLAVPGIFNNALTGDSFDTVVHTLTANPSEQADCLARFINLVSESIINFLRSTQQFAKQVRRVVLITSLTPFARWLQIERNSTVVDSEYILAASQAGDNIVHDAVSKWLRNSGAHFDVVYITAPSCYGPTTRTLETSSDLLEANRRIWNICSNEHRERARTPPYGIAHFVDARDLALASLRTIFTPRAGNQRFLVSAGLMPSSSDIAEFLVANFPELRGRVSMNGSPQDSTVPELSSLEPLDTSLAGAILGITRYRSAEETIIDTARQILDLQQRKEWKRIIQS</sequence>
<proteinExistence type="predicted"/>
<evidence type="ECO:0000313" key="1">
    <source>
        <dbReference type="EMBL" id="KAF1945602.1"/>
    </source>
</evidence>
<dbReference type="Proteomes" id="UP000800038">
    <property type="component" value="Unassembled WGS sequence"/>
</dbReference>
<dbReference type="InterPro" id="IPR036291">
    <property type="entry name" value="NAD(P)-bd_dom_sf"/>
</dbReference>
<dbReference type="GO" id="GO:0005737">
    <property type="term" value="C:cytoplasm"/>
    <property type="evidence" value="ECO:0007669"/>
    <property type="project" value="TreeGrafter"/>
</dbReference>
<dbReference type="PANTHER" id="PTHR48079">
    <property type="entry name" value="PROTEIN YEEZ"/>
    <property type="match status" value="1"/>
</dbReference>
<protein>
    <submittedName>
        <fullName evidence="1">NAD(P)-binding protein</fullName>
    </submittedName>
</protein>
<organism evidence="1 2">
    <name type="scientific">Clathrospora elynae</name>
    <dbReference type="NCBI Taxonomy" id="706981"/>
    <lineage>
        <taxon>Eukaryota</taxon>
        <taxon>Fungi</taxon>
        <taxon>Dikarya</taxon>
        <taxon>Ascomycota</taxon>
        <taxon>Pezizomycotina</taxon>
        <taxon>Dothideomycetes</taxon>
        <taxon>Pleosporomycetidae</taxon>
        <taxon>Pleosporales</taxon>
        <taxon>Diademaceae</taxon>
        <taxon>Clathrospora</taxon>
    </lineage>
</organism>
<dbReference type="GO" id="GO:0004029">
    <property type="term" value="F:aldehyde dehydrogenase (NAD+) activity"/>
    <property type="evidence" value="ECO:0007669"/>
    <property type="project" value="TreeGrafter"/>
</dbReference>
<dbReference type="OrthoDB" id="2735536at2759"/>
<gene>
    <name evidence="1" type="ORF">EJ02DRAFT_509289</name>
</gene>
<dbReference type="EMBL" id="ML976008">
    <property type="protein sequence ID" value="KAF1945602.1"/>
    <property type="molecule type" value="Genomic_DNA"/>
</dbReference>
<name>A0A6A5T104_9PLEO</name>
<dbReference type="SUPFAM" id="SSF51735">
    <property type="entry name" value="NAD(P)-binding Rossmann-fold domains"/>
    <property type="match status" value="1"/>
</dbReference>
<evidence type="ECO:0000313" key="2">
    <source>
        <dbReference type="Proteomes" id="UP000800038"/>
    </source>
</evidence>
<dbReference type="PANTHER" id="PTHR48079:SF9">
    <property type="entry name" value="PUTATIVE-RELATED"/>
    <property type="match status" value="1"/>
</dbReference>
<reference evidence="1" key="1">
    <citation type="journal article" date="2020" name="Stud. Mycol.">
        <title>101 Dothideomycetes genomes: a test case for predicting lifestyles and emergence of pathogens.</title>
        <authorList>
            <person name="Haridas S."/>
            <person name="Albert R."/>
            <person name="Binder M."/>
            <person name="Bloem J."/>
            <person name="Labutti K."/>
            <person name="Salamov A."/>
            <person name="Andreopoulos B."/>
            <person name="Baker S."/>
            <person name="Barry K."/>
            <person name="Bills G."/>
            <person name="Bluhm B."/>
            <person name="Cannon C."/>
            <person name="Castanera R."/>
            <person name="Culley D."/>
            <person name="Daum C."/>
            <person name="Ezra D."/>
            <person name="Gonzalez J."/>
            <person name="Henrissat B."/>
            <person name="Kuo A."/>
            <person name="Liang C."/>
            <person name="Lipzen A."/>
            <person name="Lutzoni F."/>
            <person name="Magnuson J."/>
            <person name="Mondo S."/>
            <person name="Nolan M."/>
            <person name="Ohm R."/>
            <person name="Pangilinan J."/>
            <person name="Park H.-J."/>
            <person name="Ramirez L."/>
            <person name="Alfaro M."/>
            <person name="Sun H."/>
            <person name="Tritt A."/>
            <person name="Yoshinaga Y."/>
            <person name="Zwiers L.-H."/>
            <person name="Turgeon B."/>
            <person name="Goodwin S."/>
            <person name="Spatafora J."/>
            <person name="Crous P."/>
            <person name="Grigoriev I."/>
        </authorList>
    </citation>
    <scope>NUCLEOTIDE SEQUENCE</scope>
    <source>
        <strain evidence="1">CBS 161.51</strain>
    </source>
</reference>
<dbReference type="InterPro" id="IPR051783">
    <property type="entry name" value="NAD(P)-dependent_oxidoreduct"/>
</dbReference>
<keyword evidence="2" id="KW-1185">Reference proteome</keyword>
<dbReference type="Gene3D" id="3.40.50.720">
    <property type="entry name" value="NAD(P)-binding Rossmann-like Domain"/>
    <property type="match status" value="1"/>
</dbReference>
<dbReference type="AlphaFoldDB" id="A0A6A5T104"/>